<accession>D6WWU4</accession>
<dbReference type="PRINTS" id="PR00385">
    <property type="entry name" value="P450"/>
</dbReference>
<keyword evidence="11 14" id="KW-0503">Monooxygenase</keyword>
<organism evidence="15 16">
    <name type="scientific">Tribolium castaneum</name>
    <name type="common">Red flour beetle</name>
    <dbReference type="NCBI Taxonomy" id="7070"/>
    <lineage>
        <taxon>Eukaryota</taxon>
        <taxon>Metazoa</taxon>
        <taxon>Ecdysozoa</taxon>
        <taxon>Arthropoda</taxon>
        <taxon>Hexapoda</taxon>
        <taxon>Insecta</taxon>
        <taxon>Pterygota</taxon>
        <taxon>Neoptera</taxon>
        <taxon>Endopterygota</taxon>
        <taxon>Coleoptera</taxon>
        <taxon>Polyphaga</taxon>
        <taxon>Cucujiformia</taxon>
        <taxon>Tenebrionidae</taxon>
        <taxon>Tenebrionidae incertae sedis</taxon>
        <taxon>Tribolium</taxon>
    </lineage>
</organism>
<dbReference type="FunFam" id="1.10.630.10:FF:000042">
    <property type="entry name" value="Cytochrome P450"/>
    <property type="match status" value="1"/>
</dbReference>
<keyword evidence="5 13" id="KW-0349">Heme</keyword>
<evidence type="ECO:0000313" key="15">
    <source>
        <dbReference type="EMBL" id="EFA09242.1"/>
    </source>
</evidence>
<dbReference type="eggNOG" id="KOG0158">
    <property type="taxonomic scope" value="Eukaryota"/>
</dbReference>
<dbReference type="AlphaFoldDB" id="D6WWU4"/>
<evidence type="ECO:0000313" key="16">
    <source>
        <dbReference type="Proteomes" id="UP000007266"/>
    </source>
</evidence>
<keyword evidence="16" id="KW-1185">Reference proteome</keyword>
<evidence type="ECO:0000256" key="7">
    <source>
        <dbReference type="ARBA" id="ARBA00022824"/>
    </source>
</evidence>
<dbReference type="EMBL" id="KQ971361">
    <property type="protein sequence ID" value="EFA09242.1"/>
    <property type="molecule type" value="Genomic_DNA"/>
</dbReference>
<evidence type="ECO:0000256" key="2">
    <source>
        <dbReference type="ARBA" id="ARBA00004174"/>
    </source>
</evidence>
<keyword evidence="6 13" id="KW-0479">Metal-binding</keyword>
<dbReference type="GO" id="GO:0004497">
    <property type="term" value="F:monooxygenase activity"/>
    <property type="evidence" value="ECO:0007669"/>
    <property type="project" value="UniProtKB-KW"/>
</dbReference>
<dbReference type="OMA" id="VMFARYL"/>
<evidence type="ECO:0000256" key="1">
    <source>
        <dbReference type="ARBA" id="ARBA00001971"/>
    </source>
</evidence>
<dbReference type="PANTHER" id="PTHR24292">
    <property type="entry name" value="CYTOCHROME P450"/>
    <property type="match status" value="1"/>
</dbReference>
<gene>
    <name evidence="15" type="primary">AUGUSTUS-3.0.2_06444</name>
    <name evidence="15" type="ORF">TcasGA2_TC006444</name>
</gene>
<protein>
    <submittedName>
        <fullName evidence="15">Cytochrome P450 9Z4</fullName>
    </submittedName>
</protein>
<evidence type="ECO:0000256" key="13">
    <source>
        <dbReference type="PIRSR" id="PIRSR602401-1"/>
    </source>
</evidence>
<reference evidence="15 16" key="2">
    <citation type="journal article" date="2010" name="Nucleic Acids Res.">
        <title>BeetleBase in 2010: revisions to provide comprehensive genomic information for Tribolium castaneum.</title>
        <authorList>
            <person name="Kim H.S."/>
            <person name="Murphy T."/>
            <person name="Xia J."/>
            <person name="Caragea D."/>
            <person name="Park Y."/>
            <person name="Beeman R.W."/>
            <person name="Lorenzen M.D."/>
            <person name="Butcher S."/>
            <person name="Manak J.R."/>
            <person name="Brown S.J."/>
        </authorList>
    </citation>
    <scope>GENOME REANNOTATION</scope>
    <source>
        <strain evidence="15 16">Georgia GA2</strain>
    </source>
</reference>
<dbReference type="GO" id="GO:0005506">
    <property type="term" value="F:iron ion binding"/>
    <property type="evidence" value="ECO:0007669"/>
    <property type="project" value="InterPro"/>
</dbReference>
<evidence type="ECO:0000256" key="14">
    <source>
        <dbReference type="RuleBase" id="RU000461"/>
    </source>
</evidence>
<dbReference type="GO" id="GO:0005789">
    <property type="term" value="C:endoplasmic reticulum membrane"/>
    <property type="evidence" value="ECO:0007669"/>
    <property type="project" value="UniProtKB-SubCell"/>
</dbReference>
<keyword evidence="7" id="KW-0256">Endoplasmic reticulum</keyword>
<dbReference type="FunCoup" id="D6WWU4">
    <property type="interactions" value="52"/>
</dbReference>
<dbReference type="InParanoid" id="D6WWU4"/>
<dbReference type="PANTHER" id="PTHR24292:SF54">
    <property type="entry name" value="CYP9F3-RELATED"/>
    <property type="match status" value="1"/>
</dbReference>
<evidence type="ECO:0000256" key="10">
    <source>
        <dbReference type="ARBA" id="ARBA00023004"/>
    </source>
</evidence>
<dbReference type="Proteomes" id="UP000007266">
    <property type="component" value="Linkage group 8"/>
</dbReference>
<reference evidence="15 16" key="1">
    <citation type="journal article" date="2008" name="Nature">
        <title>The genome of the model beetle and pest Tribolium castaneum.</title>
        <authorList>
            <consortium name="Tribolium Genome Sequencing Consortium"/>
            <person name="Richards S."/>
            <person name="Gibbs R.A."/>
            <person name="Weinstock G.M."/>
            <person name="Brown S.J."/>
            <person name="Denell R."/>
            <person name="Beeman R.W."/>
            <person name="Gibbs R."/>
            <person name="Beeman R.W."/>
            <person name="Brown S.J."/>
            <person name="Bucher G."/>
            <person name="Friedrich M."/>
            <person name="Grimmelikhuijzen C.J."/>
            <person name="Klingler M."/>
            <person name="Lorenzen M."/>
            <person name="Richards S."/>
            <person name="Roth S."/>
            <person name="Schroder R."/>
            <person name="Tautz D."/>
            <person name="Zdobnov E.M."/>
            <person name="Muzny D."/>
            <person name="Gibbs R.A."/>
            <person name="Weinstock G.M."/>
            <person name="Attaway T."/>
            <person name="Bell S."/>
            <person name="Buhay C.J."/>
            <person name="Chandrabose M.N."/>
            <person name="Chavez D."/>
            <person name="Clerk-Blankenburg K.P."/>
            <person name="Cree A."/>
            <person name="Dao M."/>
            <person name="Davis C."/>
            <person name="Chacko J."/>
            <person name="Dinh H."/>
            <person name="Dugan-Rocha S."/>
            <person name="Fowler G."/>
            <person name="Garner T.T."/>
            <person name="Garnes J."/>
            <person name="Gnirke A."/>
            <person name="Hawes A."/>
            <person name="Hernandez J."/>
            <person name="Hines S."/>
            <person name="Holder M."/>
            <person name="Hume J."/>
            <person name="Jhangiani S.N."/>
            <person name="Joshi V."/>
            <person name="Khan Z.M."/>
            <person name="Jackson L."/>
            <person name="Kovar C."/>
            <person name="Kowis A."/>
            <person name="Lee S."/>
            <person name="Lewis L.R."/>
            <person name="Margolis J."/>
            <person name="Morgan M."/>
            <person name="Nazareth L.V."/>
            <person name="Nguyen N."/>
            <person name="Okwuonu G."/>
            <person name="Parker D."/>
            <person name="Richards S."/>
            <person name="Ruiz S.J."/>
            <person name="Santibanez J."/>
            <person name="Savard J."/>
            <person name="Scherer S.E."/>
            <person name="Schneider B."/>
            <person name="Sodergren E."/>
            <person name="Tautz D."/>
            <person name="Vattahil S."/>
            <person name="Villasana D."/>
            <person name="White C.S."/>
            <person name="Wright R."/>
            <person name="Park Y."/>
            <person name="Beeman R.W."/>
            <person name="Lord J."/>
            <person name="Oppert B."/>
            <person name="Lorenzen M."/>
            <person name="Brown S."/>
            <person name="Wang L."/>
            <person name="Savard J."/>
            <person name="Tautz D."/>
            <person name="Richards S."/>
            <person name="Weinstock G."/>
            <person name="Gibbs R.A."/>
            <person name="Liu Y."/>
            <person name="Worley K."/>
            <person name="Weinstock G."/>
            <person name="Elsik C.G."/>
            <person name="Reese J.T."/>
            <person name="Elhaik E."/>
            <person name="Landan G."/>
            <person name="Graur D."/>
            <person name="Arensburger P."/>
            <person name="Atkinson P."/>
            <person name="Beeman R.W."/>
            <person name="Beidler J."/>
            <person name="Brown S.J."/>
            <person name="Demuth J.P."/>
            <person name="Drury D.W."/>
            <person name="Du Y.Z."/>
            <person name="Fujiwara H."/>
            <person name="Lorenzen M."/>
            <person name="Maselli V."/>
            <person name="Osanai M."/>
            <person name="Park Y."/>
            <person name="Robertson H.M."/>
            <person name="Tu Z."/>
            <person name="Wang J.J."/>
            <person name="Wang S."/>
            <person name="Richards S."/>
            <person name="Song H."/>
            <person name="Zhang L."/>
            <person name="Sodergren E."/>
            <person name="Werner D."/>
            <person name="Stanke M."/>
            <person name="Morgenstern B."/>
            <person name="Solovyev V."/>
            <person name="Kosarev P."/>
            <person name="Brown G."/>
            <person name="Chen H.C."/>
            <person name="Ermolaeva O."/>
            <person name="Hlavina W."/>
            <person name="Kapustin Y."/>
            <person name="Kiryutin B."/>
            <person name="Kitts P."/>
            <person name="Maglott D."/>
            <person name="Pruitt K."/>
            <person name="Sapojnikov V."/>
            <person name="Souvorov A."/>
            <person name="Mackey A.J."/>
            <person name="Waterhouse R.M."/>
            <person name="Wyder S."/>
            <person name="Zdobnov E.M."/>
            <person name="Zdobnov E.M."/>
            <person name="Wyder S."/>
            <person name="Kriventseva E.V."/>
            <person name="Kadowaki T."/>
            <person name="Bork P."/>
            <person name="Aranda M."/>
            <person name="Bao R."/>
            <person name="Beermann A."/>
            <person name="Berns N."/>
            <person name="Bolognesi R."/>
            <person name="Bonneton F."/>
            <person name="Bopp D."/>
            <person name="Brown S.J."/>
            <person name="Bucher G."/>
            <person name="Butts T."/>
            <person name="Chaumot A."/>
            <person name="Denell R.E."/>
            <person name="Ferrier D.E."/>
            <person name="Friedrich M."/>
            <person name="Gordon C.M."/>
            <person name="Jindra M."/>
            <person name="Klingler M."/>
            <person name="Lan Q."/>
            <person name="Lattorff H.M."/>
            <person name="Laudet V."/>
            <person name="von Levetsow C."/>
            <person name="Liu Z."/>
            <person name="Lutz R."/>
            <person name="Lynch J.A."/>
            <person name="da Fonseca R.N."/>
            <person name="Posnien N."/>
            <person name="Reuter R."/>
            <person name="Roth S."/>
            <person name="Savard J."/>
            <person name="Schinko J.B."/>
            <person name="Schmitt C."/>
            <person name="Schoppmeier M."/>
            <person name="Schroder R."/>
            <person name="Shippy T.D."/>
            <person name="Simonnet F."/>
            <person name="Marques-Souza H."/>
            <person name="Tautz D."/>
            <person name="Tomoyasu Y."/>
            <person name="Trauner J."/>
            <person name="Van der Zee M."/>
            <person name="Vervoort M."/>
            <person name="Wittkopp N."/>
            <person name="Wimmer E.A."/>
            <person name="Yang X."/>
            <person name="Jones A.K."/>
            <person name="Sattelle D.B."/>
            <person name="Ebert P.R."/>
            <person name="Nelson D."/>
            <person name="Scott J.G."/>
            <person name="Beeman R.W."/>
            <person name="Muthukrishnan S."/>
            <person name="Kramer K.J."/>
            <person name="Arakane Y."/>
            <person name="Beeman R.W."/>
            <person name="Zhu Q."/>
            <person name="Hogenkamp D."/>
            <person name="Dixit R."/>
            <person name="Oppert B."/>
            <person name="Jiang H."/>
            <person name="Zou Z."/>
            <person name="Marshall J."/>
            <person name="Elpidina E."/>
            <person name="Vinokurov K."/>
            <person name="Oppert C."/>
            <person name="Zou Z."/>
            <person name="Evans J."/>
            <person name="Lu Z."/>
            <person name="Zhao P."/>
            <person name="Sumathipala N."/>
            <person name="Altincicek B."/>
            <person name="Vilcinskas A."/>
            <person name="Williams M."/>
            <person name="Hultmark D."/>
            <person name="Hetru C."/>
            <person name="Jiang H."/>
            <person name="Grimmelikhuijzen C.J."/>
            <person name="Hauser F."/>
            <person name="Cazzamali G."/>
            <person name="Williamson M."/>
            <person name="Park Y."/>
            <person name="Li B."/>
            <person name="Tanaka Y."/>
            <person name="Predel R."/>
            <person name="Neupert S."/>
            <person name="Schachtner J."/>
            <person name="Verleyen P."/>
            <person name="Raible F."/>
            <person name="Bork P."/>
            <person name="Friedrich M."/>
            <person name="Walden K.K."/>
            <person name="Robertson H.M."/>
            <person name="Angeli S."/>
            <person name="Foret S."/>
            <person name="Bucher G."/>
            <person name="Schuetz S."/>
            <person name="Maleszka R."/>
            <person name="Wimmer E.A."/>
            <person name="Beeman R.W."/>
            <person name="Lorenzen M."/>
            <person name="Tomoyasu Y."/>
            <person name="Miller S.C."/>
            <person name="Grossmann D."/>
            <person name="Bucher G."/>
        </authorList>
    </citation>
    <scope>NUCLEOTIDE SEQUENCE [LARGE SCALE GENOMIC DNA]</scope>
    <source>
        <strain evidence="15 16">Georgia GA2</strain>
    </source>
</reference>
<evidence type="ECO:0000256" key="6">
    <source>
        <dbReference type="ARBA" id="ARBA00022723"/>
    </source>
</evidence>
<comment type="subcellular location">
    <subcellularLocation>
        <location evidence="3">Endoplasmic reticulum membrane</location>
        <topology evidence="3">Peripheral membrane protein</topology>
    </subcellularLocation>
    <subcellularLocation>
        <location evidence="2">Microsome membrane</location>
        <topology evidence="2">Peripheral membrane protein</topology>
    </subcellularLocation>
</comment>
<proteinExistence type="inferred from homology"/>
<evidence type="ECO:0000256" key="9">
    <source>
        <dbReference type="ARBA" id="ARBA00023002"/>
    </source>
</evidence>
<evidence type="ECO:0000256" key="8">
    <source>
        <dbReference type="ARBA" id="ARBA00022848"/>
    </source>
</evidence>
<evidence type="ECO:0000256" key="12">
    <source>
        <dbReference type="ARBA" id="ARBA00023136"/>
    </source>
</evidence>
<dbReference type="Gene3D" id="1.10.630.10">
    <property type="entry name" value="Cytochrome P450"/>
    <property type="match status" value="1"/>
</dbReference>
<comment type="similarity">
    <text evidence="4 14">Belongs to the cytochrome P450 family.</text>
</comment>
<dbReference type="InterPro" id="IPR017972">
    <property type="entry name" value="Cyt_P450_CS"/>
</dbReference>
<dbReference type="GO" id="GO:0016705">
    <property type="term" value="F:oxidoreductase activity, acting on paired donors, with incorporation or reduction of molecular oxygen"/>
    <property type="evidence" value="ECO:0007669"/>
    <property type="project" value="InterPro"/>
</dbReference>
<dbReference type="CDD" id="cd11056">
    <property type="entry name" value="CYP6-like"/>
    <property type="match status" value="1"/>
</dbReference>
<keyword evidence="8" id="KW-0492">Microsome</keyword>
<feature type="binding site" description="axial binding residue" evidence="13">
    <location>
        <position position="471"/>
    </location>
    <ligand>
        <name>heme</name>
        <dbReference type="ChEBI" id="CHEBI:30413"/>
    </ligand>
    <ligandPart>
        <name>Fe</name>
        <dbReference type="ChEBI" id="CHEBI:18248"/>
    </ligandPart>
</feature>
<dbReference type="KEGG" id="tca:664295"/>
<evidence type="ECO:0000256" key="4">
    <source>
        <dbReference type="ARBA" id="ARBA00010617"/>
    </source>
</evidence>
<keyword evidence="9 14" id="KW-0560">Oxidoreductase</keyword>
<dbReference type="SUPFAM" id="SSF48264">
    <property type="entry name" value="Cytochrome P450"/>
    <property type="match status" value="1"/>
</dbReference>
<dbReference type="InterPro" id="IPR002401">
    <property type="entry name" value="Cyt_P450_E_grp-I"/>
</dbReference>
<comment type="cofactor">
    <cofactor evidence="1 13">
        <name>heme</name>
        <dbReference type="ChEBI" id="CHEBI:30413"/>
    </cofactor>
</comment>
<dbReference type="Pfam" id="PF00067">
    <property type="entry name" value="p450"/>
    <property type="match status" value="1"/>
</dbReference>
<dbReference type="PROSITE" id="PS00086">
    <property type="entry name" value="CYTOCHROME_P450"/>
    <property type="match status" value="1"/>
</dbReference>
<name>D6WWU4_TRICA</name>
<evidence type="ECO:0000256" key="3">
    <source>
        <dbReference type="ARBA" id="ARBA00004406"/>
    </source>
</evidence>
<dbReference type="GO" id="GO:0020037">
    <property type="term" value="F:heme binding"/>
    <property type="evidence" value="ECO:0007669"/>
    <property type="project" value="InterPro"/>
</dbReference>
<dbReference type="InterPro" id="IPR050476">
    <property type="entry name" value="Insect_CytP450_Detox"/>
</dbReference>
<keyword evidence="10 13" id="KW-0408">Iron</keyword>
<sequence>MLWILVSIAIIALSYLFLIRPFKYWTNLGVEQGNPVPVFGHSWGTIVHTQSFADLVQMVYNIAPGARYSGMYQFFTPTLVLKDPDLIKQIAVKEFDSFLNHRSFIPEDVDPLWSKNLFSLTNQKWRDMRSTLSPAFTSSKMKYMFVLISESAEQFIGHFLKQKEDVITIEMKDTFTRFTNDVIANTAFGVKIDSLEERNNEFYLMGKEATDFKGFWRNLKFLILLSCPTLFKYLGINFFPKAVSSFFRRLVKDNINNREKHGIVRPDMINLLLEARKNGLKNEEQEPILDTGFATVEESDIGKNGAIKQKITDDDITAQALLFFFGGFDSVSSLMCFMSYELGINPDVQEKLHQEIDETLEACKGKLTYEALMKMKYMDMVISETLRLWPTAVASDRLCNKPYTIEPKDPTEKPIHLEKNSVVWIPIFAIHRDPQYFPEPNRFDPERFSDENKNNINPYAYMPFGVGPRNCIGSRFALLETKALFFHILSKFEIVPIEKTEIPLQLNRKSFSMTAENGFWFGLKRRESNK</sequence>
<evidence type="ECO:0000256" key="5">
    <source>
        <dbReference type="ARBA" id="ARBA00022617"/>
    </source>
</evidence>
<dbReference type="InterPro" id="IPR036396">
    <property type="entry name" value="Cyt_P450_sf"/>
</dbReference>
<dbReference type="OrthoDB" id="2789670at2759"/>
<dbReference type="InterPro" id="IPR001128">
    <property type="entry name" value="Cyt_P450"/>
</dbReference>
<keyword evidence="12" id="KW-0472">Membrane</keyword>
<dbReference type="HOGENOM" id="CLU_001570_5_2_1"/>
<dbReference type="PRINTS" id="PR00463">
    <property type="entry name" value="EP450I"/>
</dbReference>
<evidence type="ECO:0000256" key="11">
    <source>
        <dbReference type="ARBA" id="ARBA00023033"/>
    </source>
</evidence>
<dbReference type="PhylomeDB" id="D6WWU4"/>